<dbReference type="EMBL" id="VUJX02000001">
    <property type="protein sequence ID" value="KAL0943563.1"/>
    <property type="molecule type" value="Genomic_DNA"/>
</dbReference>
<evidence type="ECO:0000313" key="2">
    <source>
        <dbReference type="Proteomes" id="UP000805649"/>
    </source>
</evidence>
<protein>
    <submittedName>
        <fullName evidence="1">Heterokaryon incompatibility protein</fullName>
    </submittedName>
</protein>
<proteinExistence type="predicted"/>
<gene>
    <name evidence="1" type="ORF">CTRU02_201450</name>
</gene>
<reference evidence="1 2" key="1">
    <citation type="journal article" date="2020" name="Phytopathology">
        <title>Genome Sequence Resources of Colletotrichum truncatum, C. plurivorum, C. musicola, and C. sojae: Four Species Pathogenic to Soybean (Glycine max).</title>
        <authorList>
            <person name="Rogerio F."/>
            <person name="Boufleur T.R."/>
            <person name="Ciampi-Guillardi M."/>
            <person name="Sukno S.A."/>
            <person name="Thon M.R."/>
            <person name="Massola Junior N.S."/>
            <person name="Baroncelli R."/>
        </authorList>
    </citation>
    <scope>NUCLEOTIDE SEQUENCE [LARGE SCALE GENOMIC DNA]</scope>
    <source>
        <strain evidence="1 2">CMES1059</strain>
    </source>
</reference>
<name>A0ACC3ZHZ5_COLTU</name>
<dbReference type="Proteomes" id="UP000805649">
    <property type="component" value="Unassembled WGS sequence"/>
</dbReference>
<evidence type="ECO:0000313" key="1">
    <source>
        <dbReference type="EMBL" id="KAL0943563.1"/>
    </source>
</evidence>
<comment type="caution">
    <text evidence="1">The sequence shown here is derived from an EMBL/GenBank/DDBJ whole genome shotgun (WGS) entry which is preliminary data.</text>
</comment>
<sequence>MLSFFKDTSSTLRPTNTTPDSAHPSIANQDHDQNTDRSPQTAEQARVEPLPQFSLVPDGPVYTPLPQNSIRLLKLRYGHVTSPVECELTTFAIEEAPTYDALSYVWGLESSSEPIICNGHRMPIRNNLMQALRHLRPLPSWVAHDIWPETHALHSSHNAWKGIARNRNEMPPDDKFQQNFIWVDSLCINQADTAEREEQVKLMDRIFSRAETVKVWLGPADTSQIAVQPLNTERVPNIGNGLLTVSGHFARQRPVYHLLQYGTMPLVLAFIAQAIRNVEGAENYLAKLRPPWDLVHRNKAYGLLSPSADEWTVLRKFLTNSWFDRVWIVQEIVLARRAVVIVGDWQLEWAALGQAAAWFEDHGYGMPANYKFSRVDRNDLLPVAKAAAMWRLNQAIDKRWPLLQMLAELRSRNATDEKDKLYATYSMAHETETNSHGLPFLLEPTYSSAPGNEEACAKVYRDLARFLIIEHGDLSVLSHVEQTRVMRSAEWPSWVPDWRQVKASAEFIKHNLDASWYNANDGKNMVIGDSLDPNSLSLQGVRAAVVNIYSEKLSSYGFRHITYQDECQFVKSAWNLYITSLAGGKPTKEGLRVFLSTLTAGLTDEQMAVNDDPGFFSDAKAWLAENTPDVPLFHSLGEGWFAKQRRARRNPHRFQAAFTRACSDRAFFIASGGSLGIGPETMRSGDIVVVLFGGRVPYVLRPLRDGDYSFIGECYVHHFMDGEVIRKWQGNNLTPDFFCLR</sequence>
<keyword evidence="2" id="KW-1185">Reference proteome</keyword>
<accession>A0ACC3ZHZ5</accession>
<organism evidence="1 2">
    <name type="scientific">Colletotrichum truncatum</name>
    <name type="common">Anthracnose fungus</name>
    <name type="synonym">Colletotrichum capsici</name>
    <dbReference type="NCBI Taxonomy" id="5467"/>
    <lineage>
        <taxon>Eukaryota</taxon>
        <taxon>Fungi</taxon>
        <taxon>Dikarya</taxon>
        <taxon>Ascomycota</taxon>
        <taxon>Pezizomycotina</taxon>
        <taxon>Sordariomycetes</taxon>
        <taxon>Hypocreomycetidae</taxon>
        <taxon>Glomerellales</taxon>
        <taxon>Glomerellaceae</taxon>
        <taxon>Colletotrichum</taxon>
        <taxon>Colletotrichum truncatum species complex</taxon>
    </lineage>
</organism>